<dbReference type="AlphaFoldDB" id="A0A974P628"/>
<sequence>MGRESRQVRNAVRVEAEMPAKLLYEDGSVVLGVSHDISMGGVSIETRSPQGSAPSPASSCPAASGASASR</sequence>
<dbReference type="Pfam" id="PF07238">
    <property type="entry name" value="PilZ"/>
    <property type="match status" value="1"/>
</dbReference>
<dbReference type="Gene3D" id="2.40.10.220">
    <property type="entry name" value="predicted glycosyltransferase like domains"/>
    <property type="match status" value="1"/>
</dbReference>
<feature type="compositionally biased region" description="Low complexity" evidence="1">
    <location>
        <begin position="48"/>
        <end position="70"/>
    </location>
</feature>
<reference evidence="3" key="1">
    <citation type="submission" date="2021-01" db="EMBL/GenBank/DDBJ databases">
        <title>Genome sequence of Phenylobacterium sp. 20VBR1 isolated from a valley glaceir, Ny-Alesund, Svalbard.</title>
        <authorList>
            <person name="Thomas F.A."/>
            <person name="Krishnan K.P."/>
            <person name="Sinha R.K."/>
        </authorList>
    </citation>
    <scope>NUCLEOTIDE SEQUENCE</scope>
    <source>
        <strain evidence="3">20VBR1</strain>
    </source>
</reference>
<protein>
    <submittedName>
        <fullName evidence="3">PilZ domain-containing protein</fullName>
    </submittedName>
</protein>
<dbReference type="InterPro" id="IPR009875">
    <property type="entry name" value="PilZ_domain"/>
</dbReference>
<accession>A0A974P628</accession>
<organism evidence="3">
    <name type="scientific">Phenylobacterium glaciei</name>
    <dbReference type="NCBI Taxonomy" id="2803784"/>
    <lineage>
        <taxon>Bacteria</taxon>
        <taxon>Pseudomonadati</taxon>
        <taxon>Pseudomonadota</taxon>
        <taxon>Alphaproteobacteria</taxon>
        <taxon>Caulobacterales</taxon>
        <taxon>Caulobacteraceae</taxon>
        <taxon>Phenylobacterium</taxon>
    </lineage>
</organism>
<proteinExistence type="predicted"/>
<gene>
    <name evidence="3" type="ORF">JKL49_08015</name>
</gene>
<dbReference type="EMBL" id="CP068570">
    <property type="protein sequence ID" value="QQZ51089.1"/>
    <property type="molecule type" value="Genomic_DNA"/>
</dbReference>
<evidence type="ECO:0000256" key="1">
    <source>
        <dbReference type="SAM" id="MobiDB-lite"/>
    </source>
</evidence>
<feature type="region of interest" description="Disordered" evidence="1">
    <location>
        <begin position="41"/>
        <end position="70"/>
    </location>
</feature>
<dbReference type="SUPFAM" id="SSF141371">
    <property type="entry name" value="PilZ domain-like"/>
    <property type="match status" value="1"/>
</dbReference>
<evidence type="ECO:0000259" key="2">
    <source>
        <dbReference type="Pfam" id="PF07238"/>
    </source>
</evidence>
<name>A0A974P628_9CAUL</name>
<feature type="domain" description="PilZ" evidence="2">
    <location>
        <begin position="7"/>
        <end position="47"/>
    </location>
</feature>
<evidence type="ECO:0000313" key="3">
    <source>
        <dbReference type="EMBL" id="QQZ51089.1"/>
    </source>
</evidence>
<dbReference type="GO" id="GO:0035438">
    <property type="term" value="F:cyclic-di-GMP binding"/>
    <property type="evidence" value="ECO:0007669"/>
    <property type="project" value="InterPro"/>
</dbReference>